<sequence length="347" mass="35526">MPPTNNAALLPSARAHPLRVEAVDYPTAGAGELIVKAAALALNPVDWFTQALGDELFDWLQYPFVPGFDVAGTVVQADPGIASFSPGDRVLGLRAGFTAREGAFQEYVAVPASLAARIPDALPFIDAAVLPAGFGTAAALLYESGGLGLALPQVGDGSRSQDDKKTVIVWAGASSVGANAIQLAVASGYEVFTTSSPRNFGLCRSLGAAEVFDYKSPGLVAEMAAALEGKTVAGAAAIHQGSLGPVFELLSRSEIQGSKKVASANPLGDVAPPAGVTASFILVNSIKDSHIGAAVFNEFLPTALATGSFQAKPAPLVVGRGLESLQEAMDRGREGNVSAQKLVVSLE</sequence>
<accession>A0A4P7NX59</accession>
<dbReference type="InterPro" id="IPR013154">
    <property type="entry name" value="ADH-like_N"/>
</dbReference>
<evidence type="ECO:0000256" key="2">
    <source>
        <dbReference type="ARBA" id="ARBA00023002"/>
    </source>
</evidence>
<evidence type="ECO:0000259" key="3">
    <source>
        <dbReference type="SMART" id="SM00829"/>
    </source>
</evidence>
<dbReference type="Pfam" id="PF08240">
    <property type="entry name" value="ADH_N"/>
    <property type="match status" value="1"/>
</dbReference>
<evidence type="ECO:0000313" key="5">
    <source>
        <dbReference type="Proteomes" id="UP000294847"/>
    </source>
</evidence>
<protein>
    <recommendedName>
        <fullName evidence="3">Enoyl reductase (ER) domain-containing protein</fullName>
    </recommendedName>
</protein>
<comment type="similarity">
    <text evidence="1">Belongs to the zinc-containing alcohol dehydrogenase family.</text>
</comment>
<dbReference type="InterPro" id="IPR047122">
    <property type="entry name" value="Trans-enoyl_RdTase-like"/>
</dbReference>
<dbReference type="AlphaFoldDB" id="A0A4P7NX59"/>
<dbReference type="GO" id="GO:0016651">
    <property type="term" value="F:oxidoreductase activity, acting on NAD(P)H"/>
    <property type="evidence" value="ECO:0007669"/>
    <property type="project" value="InterPro"/>
</dbReference>
<dbReference type="InterPro" id="IPR036291">
    <property type="entry name" value="NAD(P)-bd_dom_sf"/>
</dbReference>
<dbReference type="SMART" id="SM00829">
    <property type="entry name" value="PKS_ER"/>
    <property type="match status" value="1"/>
</dbReference>
<dbReference type="CDD" id="cd08249">
    <property type="entry name" value="enoyl_reductase_like"/>
    <property type="match status" value="1"/>
</dbReference>
<feature type="domain" description="Enoyl reductase (ER)" evidence="3">
    <location>
        <begin position="8"/>
        <end position="344"/>
    </location>
</feature>
<dbReference type="SUPFAM" id="SSF50129">
    <property type="entry name" value="GroES-like"/>
    <property type="match status" value="1"/>
</dbReference>
<dbReference type="Proteomes" id="UP000294847">
    <property type="component" value="Chromosome 7"/>
</dbReference>
<dbReference type="InterPro" id="IPR020843">
    <property type="entry name" value="ER"/>
</dbReference>
<dbReference type="InterPro" id="IPR011032">
    <property type="entry name" value="GroES-like_sf"/>
</dbReference>
<proteinExistence type="inferred from homology"/>
<gene>
    <name evidence="4" type="ORF">PoMZ_13465</name>
</gene>
<evidence type="ECO:0000256" key="1">
    <source>
        <dbReference type="ARBA" id="ARBA00008072"/>
    </source>
</evidence>
<dbReference type="SUPFAM" id="SSF51735">
    <property type="entry name" value="NAD(P)-binding Rossmann-fold domains"/>
    <property type="match status" value="1"/>
</dbReference>
<dbReference type="EMBL" id="CP034210">
    <property type="protein sequence ID" value="QBZ66486.1"/>
    <property type="molecule type" value="Genomic_DNA"/>
</dbReference>
<keyword evidence="2" id="KW-0560">Oxidoreductase</keyword>
<dbReference type="Gene3D" id="3.40.50.720">
    <property type="entry name" value="NAD(P)-binding Rossmann-like Domain"/>
    <property type="match status" value="1"/>
</dbReference>
<dbReference type="PANTHER" id="PTHR45348:SF2">
    <property type="entry name" value="ZINC-TYPE ALCOHOL DEHYDROGENASE-LIKE PROTEIN C2E1P3.01"/>
    <property type="match status" value="1"/>
</dbReference>
<dbReference type="PANTHER" id="PTHR45348">
    <property type="entry name" value="HYPOTHETICAL OXIDOREDUCTASE (EUROFUNG)"/>
    <property type="match status" value="1"/>
</dbReference>
<organism evidence="4 5">
    <name type="scientific">Pyricularia oryzae</name>
    <name type="common">Rice blast fungus</name>
    <name type="synonym">Magnaporthe oryzae</name>
    <dbReference type="NCBI Taxonomy" id="318829"/>
    <lineage>
        <taxon>Eukaryota</taxon>
        <taxon>Fungi</taxon>
        <taxon>Dikarya</taxon>
        <taxon>Ascomycota</taxon>
        <taxon>Pezizomycotina</taxon>
        <taxon>Sordariomycetes</taxon>
        <taxon>Sordariomycetidae</taxon>
        <taxon>Magnaporthales</taxon>
        <taxon>Pyriculariaceae</taxon>
        <taxon>Pyricularia</taxon>
    </lineage>
</organism>
<evidence type="ECO:0000313" key="4">
    <source>
        <dbReference type="EMBL" id="QBZ66486.1"/>
    </source>
</evidence>
<reference evidence="4 5" key="1">
    <citation type="journal article" date="2019" name="Mol. Biol. Evol.">
        <title>Blast fungal genomes show frequent chromosomal changes, gene gains and losses, and effector gene turnover.</title>
        <authorList>
            <person name="Gomez Luciano L.B."/>
            <person name="Jason Tsai I."/>
            <person name="Chuma I."/>
            <person name="Tosa Y."/>
            <person name="Chen Y.H."/>
            <person name="Li J.Y."/>
            <person name="Li M.Y."/>
            <person name="Jade Lu M.Y."/>
            <person name="Nakayashiki H."/>
            <person name="Li W.H."/>
        </authorList>
    </citation>
    <scope>NUCLEOTIDE SEQUENCE [LARGE SCALE GENOMIC DNA]</scope>
    <source>
        <strain evidence="4">MZ5-1-6</strain>
    </source>
</reference>
<dbReference type="Gene3D" id="3.90.180.10">
    <property type="entry name" value="Medium-chain alcohol dehydrogenases, catalytic domain"/>
    <property type="match status" value="1"/>
</dbReference>
<name>A0A4P7NX59_PYROR</name>